<dbReference type="SUPFAM" id="SSF52317">
    <property type="entry name" value="Class I glutamine amidotransferase-like"/>
    <property type="match status" value="1"/>
</dbReference>
<reference evidence="4 5" key="1">
    <citation type="submission" date="2020-08" db="EMBL/GenBank/DDBJ databases">
        <title>Genomic Encyclopedia of Type Strains, Phase IV (KMG-IV): sequencing the most valuable type-strain genomes for metagenomic binning, comparative biology and taxonomic classification.</title>
        <authorList>
            <person name="Goeker M."/>
        </authorList>
    </citation>
    <scope>NUCLEOTIDE SEQUENCE [LARGE SCALE GENOMIC DNA]</scope>
    <source>
        <strain evidence="4 5">DSM 103377</strain>
    </source>
</reference>
<feature type="domain" description="HTH araC/xylS-type" evidence="3">
    <location>
        <begin position="233"/>
        <end position="331"/>
    </location>
</feature>
<evidence type="ECO:0000313" key="4">
    <source>
        <dbReference type="EMBL" id="MBB5517164.1"/>
    </source>
</evidence>
<keyword evidence="2" id="KW-0804">Transcription</keyword>
<dbReference type="SUPFAM" id="SSF46689">
    <property type="entry name" value="Homeodomain-like"/>
    <property type="match status" value="2"/>
</dbReference>
<dbReference type="SMART" id="SM00342">
    <property type="entry name" value="HTH_ARAC"/>
    <property type="match status" value="1"/>
</dbReference>
<protein>
    <submittedName>
        <fullName evidence="4">Transcriptional regulator GlxA family with amidase domain</fullName>
    </submittedName>
</protein>
<dbReference type="InterPro" id="IPR018060">
    <property type="entry name" value="HTH_AraC"/>
</dbReference>
<evidence type="ECO:0000259" key="3">
    <source>
        <dbReference type="PROSITE" id="PS01124"/>
    </source>
</evidence>
<keyword evidence="1" id="KW-0805">Transcription regulation</keyword>
<organism evidence="4 5">
    <name type="scientific">Rubricella aquisinus</name>
    <dbReference type="NCBI Taxonomy" id="2028108"/>
    <lineage>
        <taxon>Bacteria</taxon>
        <taxon>Pseudomonadati</taxon>
        <taxon>Pseudomonadota</taxon>
        <taxon>Alphaproteobacteria</taxon>
        <taxon>Rhodobacterales</taxon>
        <taxon>Paracoccaceae</taxon>
        <taxon>Rubricella</taxon>
    </lineage>
</organism>
<keyword evidence="5" id="KW-1185">Reference proteome</keyword>
<proteinExistence type="predicted"/>
<accession>A0A840X2U0</accession>
<dbReference type="InterPro" id="IPR029062">
    <property type="entry name" value="Class_I_gatase-like"/>
</dbReference>
<dbReference type="InterPro" id="IPR002818">
    <property type="entry name" value="DJ-1/PfpI"/>
</dbReference>
<sequence>MIQKHDIQTEARNRRVLMVAYPGVHQLDVIGPLEILATTQFFIGDGDLPYDLKIVAVQAGPVKASSGLTITAETSFADVMKHDDEIDTLMVAGGHGSSSQLKNPKLLEFMQTMAPRARRIVSICTGALILAEAGLLKNKRASTHWFWCPIMENEYPDVTVDHEAIYVRDGNVWTSAGVTSGMDLALALVEMDWGHKVALEVARFSVMYMMRPGGQSQFSAHLLAQRAEDPAINDALSFILENPADPLTVTSLAAHAMMSERTFARRFKDETGVTPAAYVETARVQAARVVLETTDHTIDQVALETGFQSAERMRRAFHRHVGISAGEYRDRFRMTADPGARPRAGPG</sequence>
<dbReference type="GO" id="GO:0003700">
    <property type="term" value="F:DNA-binding transcription factor activity"/>
    <property type="evidence" value="ECO:0007669"/>
    <property type="project" value="InterPro"/>
</dbReference>
<dbReference type="CDD" id="cd03137">
    <property type="entry name" value="GATase1_AraC_1"/>
    <property type="match status" value="1"/>
</dbReference>
<gene>
    <name evidence="4" type="ORF">FHS89_003211</name>
</gene>
<evidence type="ECO:0000256" key="1">
    <source>
        <dbReference type="ARBA" id="ARBA00023015"/>
    </source>
</evidence>
<dbReference type="Pfam" id="PF12833">
    <property type="entry name" value="HTH_18"/>
    <property type="match status" value="1"/>
</dbReference>
<dbReference type="Gene3D" id="3.40.50.880">
    <property type="match status" value="1"/>
</dbReference>
<dbReference type="InterPro" id="IPR052158">
    <property type="entry name" value="INH-QAR"/>
</dbReference>
<dbReference type="PANTHER" id="PTHR43130:SF3">
    <property type="entry name" value="HTH-TYPE TRANSCRIPTIONAL REGULATOR RV1931C"/>
    <property type="match status" value="1"/>
</dbReference>
<dbReference type="GO" id="GO:0043565">
    <property type="term" value="F:sequence-specific DNA binding"/>
    <property type="evidence" value="ECO:0007669"/>
    <property type="project" value="InterPro"/>
</dbReference>
<dbReference type="Proteomes" id="UP000553766">
    <property type="component" value="Unassembled WGS sequence"/>
</dbReference>
<dbReference type="PANTHER" id="PTHR43130">
    <property type="entry name" value="ARAC-FAMILY TRANSCRIPTIONAL REGULATOR"/>
    <property type="match status" value="1"/>
</dbReference>
<comment type="caution">
    <text evidence="4">The sequence shown here is derived from an EMBL/GenBank/DDBJ whole genome shotgun (WGS) entry which is preliminary data.</text>
</comment>
<evidence type="ECO:0000313" key="5">
    <source>
        <dbReference type="Proteomes" id="UP000553766"/>
    </source>
</evidence>
<dbReference type="RefSeq" id="WP_246413991.1">
    <property type="nucleotide sequence ID" value="NZ_JACIJS010000014.1"/>
</dbReference>
<dbReference type="AlphaFoldDB" id="A0A840X2U0"/>
<dbReference type="Gene3D" id="1.10.10.60">
    <property type="entry name" value="Homeodomain-like"/>
    <property type="match status" value="1"/>
</dbReference>
<dbReference type="Pfam" id="PF01965">
    <property type="entry name" value="DJ-1_PfpI"/>
    <property type="match status" value="1"/>
</dbReference>
<dbReference type="EMBL" id="JACIJS010000014">
    <property type="protein sequence ID" value="MBB5517164.1"/>
    <property type="molecule type" value="Genomic_DNA"/>
</dbReference>
<evidence type="ECO:0000256" key="2">
    <source>
        <dbReference type="ARBA" id="ARBA00023163"/>
    </source>
</evidence>
<name>A0A840X2U0_9RHOB</name>
<dbReference type="PROSITE" id="PS01124">
    <property type="entry name" value="HTH_ARAC_FAMILY_2"/>
    <property type="match status" value="1"/>
</dbReference>
<dbReference type="InterPro" id="IPR009057">
    <property type="entry name" value="Homeodomain-like_sf"/>
</dbReference>